<name>A0ABQ5PY76_9BACT</name>
<keyword evidence="3" id="KW-1185">Reference proteome</keyword>
<dbReference type="EMBL" id="BSDC01000001">
    <property type="protein sequence ID" value="GLH67101.1"/>
    <property type="molecule type" value="Genomic_DNA"/>
</dbReference>
<evidence type="ECO:0000256" key="1">
    <source>
        <dbReference type="SAM" id="SignalP"/>
    </source>
</evidence>
<dbReference type="Proteomes" id="UP001165044">
    <property type="component" value="Unassembled WGS sequence"/>
</dbReference>
<dbReference type="RefSeq" id="WP_285607953.1">
    <property type="nucleotide sequence ID" value="NZ_BSDC01000001.1"/>
</dbReference>
<comment type="caution">
    <text evidence="2">The sequence shown here is derived from an EMBL/GenBank/DDBJ whole genome shotgun (WGS) entry which is preliminary data.</text>
</comment>
<keyword evidence="1" id="KW-0732">Signal</keyword>
<proteinExistence type="predicted"/>
<organism evidence="2 3">
    <name type="scientific">Geothrix edaphica</name>
    <dbReference type="NCBI Taxonomy" id="2927976"/>
    <lineage>
        <taxon>Bacteria</taxon>
        <taxon>Pseudomonadati</taxon>
        <taxon>Acidobacteriota</taxon>
        <taxon>Holophagae</taxon>
        <taxon>Holophagales</taxon>
        <taxon>Holophagaceae</taxon>
        <taxon>Geothrix</taxon>
    </lineage>
</organism>
<accession>A0ABQ5PY76</accession>
<protein>
    <recommendedName>
        <fullName evidence="4">SHOCT domain-containing protein</fullName>
    </recommendedName>
</protein>
<sequence length="252" mass="26977">MRPPAALLLLLPALLSAQAGGLDAGRLDPAWFGPGAAFQPSKTLGFQWVKPGLDLRGRTIQLMAWEAPAWLLGRRASQDQVFLQRVEGSLPKGLERGLRRGLKGSLPVSSTHGDVRLIARVVDAEGQADSYLAVGRSTLSFDLKLVDGATGELLGAFHDTLESPGADYLPSRFERWCQELGRLLAASVAPAVKPSLVAPALPPPAAAPPEAPLFDLEGALRRLEELKRDGLISEAEYQALRKKAVEKAGTPR</sequence>
<evidence type="ECO:0008006" key="4">
    <source>
        <dbReference type="Google" id="ProtNLM"/>
    </source>
</evidence>
<evidence type="ECO:0000313" key="3">
    <source>
        <dbReference type="Proteomes" id="UP001165044"/>
    </source>
</evidence>
<evidence type="ECO:0000313" key="2">
    <source>
        <dbReference type="EMBL" id="GLH67101.1"/>
    </source>
</evidence>
<gene>
    <name evidence="2" type="ORF">GETHED_14650</name>
</gene>
<reference evidence="2" key="1">
    <citation type="journal article" date="2023" name="Antonie Van Leeuwenhoek">
        <title>Mesoterricola silvestris gen. nov., sp. nov., Mesoterricola sediminis sp. nov., Geothrix oryzae sp. nov., Geothrix edaphica sp. nov., Geothrix rubra sp. nov., and Geothrix limicola sp. nov., six novel members of Acidobacteriota isolated from soils.</title>
        <authorList>
            <person name="Itoh H."/>
            <person name="Sugisawa Y."/>
            <person name="Mise K."/>
            <person name="Xu Z."/>
            <person name="Kuniyasu M."/>
            <person name="Ushijima N."/>
            <person name="Kawano K."/>
            <person name="Kobayashi E."/>
            <person name="Shiratori Y."/>
            <person name="Masuda Y."/>
            <person name="Senoo K."/>
        </authorList>
    </citation>
    <scope>NUCLEOTIDE SEQUENCE</scope>
    <source>
        <strain evidence="2">Red802</strain>
    </source>
</reference>
<feature type="signal peptide" evidence="1">
    <location>
        <begin position="1"/>
        <end position="19"/>
    </location>
</feature>
<feature type="chain" id="PRO_5045237722" description="SHOCT domain-containing protein" evidence="1">
    <location>
        <begin position="20"/>
        <end position="252"/>
    </location>
</feature>